<dbReference type="Proteomes" id="UP000292886">
    <property type="component" value="Chromosome"/>
</dbReference>
<evidence type="ECO:0000259" key="1">
    <source>
        <dbReference type="SMART" id="SM00829"/>
    </source>
</evidence>
<dbReference type="SUPFAM" id="SSF50129">
    <property type="entry name" value="GroES-like"/>
    <property type="match status" value="1"/>
</dbReference>
<dbReference type="PANTHER" id="PTHR43482:SF1">
    <property type="entry name" value="PROTEIN AST1-RELATED"/>
    <property type="match status" value="1"/>
</dbReference>
<dbReference type="InterPro" id="IPR036291">
    <property type="entry name" value="NAD(P)-bd_dom_sf"/>
</dbReference>
<evidence type="ECO:0000313" key="2">
    <source>
        <dbReference type="EMBL" id="QBO36304.1"/>
    </source>
</evidence>
<feature type="domain" description="Enoyl reductase (ER)" evidence="1">
    <location>
        <begin position="10"/>
        <end position="302"/>
    </location>
</feature>
<dbReference type="Gene3D" id="3.90.180.10">
    <property type="entry name" value="Medium-chain alcohol dehydrogenases, catalytic domain"/>
    <property type="match status" value="1"/>
</dbReference>
<gene>
    <name evidence="2" type="ORF">EQG49_07430</name>
</gene>
<dbReference type="InterPro" id="IPR013154">
    <property type="entry name" value="ADH-like_N"/>
</dbReference>
<evidence type="ECO:0000313" key="3">
    <source>
        <dbReference type="Proteomes" id="UP000292886"/>
    </source>
</evidence>
<dbReference type="CDD" id="cd05289">
    <property type="entry name" value="MDR_like_2"/>
    <property type="match status" value="1"/>
</dbReference>
<dbReference type="RefSeq" id="WP_133363381.1">
    <property type="nucleotide sequence ID" value="NZ_CP037940.1"/>
</dbReference>
<dbReference type="KEGG" id="wei:EQG49_07430"/>
<dbReference type="Gene3D" id="3.40.50.720">
    <property type="entry name" value="NAD(P)-binding Rossmann-like Domain"/>
    <property type="match status" value="1"/>
</dbReference>
<dbReference type="EMBL" id="CP037940">
    <property type="protein sequence ID" value="QBO36304.1"/>
    <property type="molecule type" value="Genomic_DNA"/>
</dbReference>
<dbReference type="OrthoDB" id="9792162at2"/>
<dbReference type="SMART" id="SM00829">
    <property type="entry name" value="PKS_ER"/>
    <property type="match status" value="1"/>
</dbReference>
<organism evidence="2 3">
    <name type="scientific">Periweissella cryptocerci</name>
    <dbReference type="NCBI Taxonomy" id="2506420"/>
    <lineage>
        <taxon>Bacteria</taxon>
        <taxon>Bacillati</taxon>
        <taxon>Bacillota</taxon>
        <taxon>Bacilli</taxon>
        <taxon>Lactobacillales</taxon>
        <taxon>Lactobacillaceae</taxon>
        <taxon>Periweissella</taxon>
    </lineage>
</organism>
<dbReference type="SUPFAM" id="SSF51735">
    <property type="entry name" value="NAD(P)-binding Rossmann-fold domains"/>
    <property type="match status" value="1"/>
</dbReference>
<dbReference type="InterPro" id="IPR052585">
    <property type="entry name" value="Lipid_raft_assoc_Zn_ADH"/>
</dbReference>
<dbReference type="Pfam" id="PF08240">
    <property type="entry name" value="ADH_N"/>
    <property type="match status" value="1"/>
</dbReference>
<proteinExistence type="predicted"/>
<sequence>MQAIQLKEFGDENQFVAVEVAQPAITSKQVLVKQEATAIDPYDVKFAQGLMGAADLPLIEGSSVAGIVVEVGAEVTNFKVGDRVAASPHLKSYAEYVPVGRKSSGLIPANVSFTQAAATVLSGQTAYQAIEDHLQPQAGESILIHAGMGSVGNMAIQLALLRGAKVYTTASSKNADKLTVLGDVTVIDYHTSDFTTVVHDVDYVLDTLGAQTMNDSLKVLKRGGKLVSLVGEPDAALAETLGVEAEHIHMQGSGESLAELFDLLGSGKVHVNIEREVPFNVANLEEGHRLSATGHLDGKYVLTF</sequence>
<dbReference type="InterPro" id="IPR011032">
    <property type="entry name" value="GroES-like_sf"/>
</dbReference>
<accession>A0A4P6YU54</accession>
<dbReference type="AlphaFoldDB" id="A0A4P6YU54"/>
<dbReference type="GO" id="GO:0016491">
    <property type="term" value="F:oxidoreductase activity"/>
    <property type="evidence" value="ECO:0007669"/>
    <property type="project" value="InterPro"/>
</dbReference>
<name>A0A4P6YU54_9LACO</name>
<dbReference type="Pfam" id="PF13602">
    <property type="entry name" value="ADH_zinc_N_2"/>
    <property type="match status" value="1"/>
</dbReference>
<reference evidence="3" key="1">
    <citation type="submission" date="2019-03" db="EMBL/GenBank/DDBJ databases">
        <title>Weissella sp. 26KH-42 Genome sequencing.</title>
        <authorList>
            <person name="Heo J."/>
            <person name="Kim S.-J."/>
            <person name="Kim J.-S."/>
            <person name="Hong S.-B."/>
            <person name="Kwon S.-W."/>
        </authorList>
    </citation>
    <scope>NUCLEOTIDE SEQUENCE [LARGE SCALE GENOMIC DNA]</scope>
    <source>
        <strain evidence="3">26KH-42</strain>
    </source>
</reference>
<keyword evidence="3" id="KW-1185">Reference proteome</keyword>
<dbReference type="InterPro" id="IPR020843">
    <property type="entry name" value="ER"/>
</dbReference>
<protein>
    <submittedName>
        <fullName evidence="2">NADP-dependent oxidoreductase</fullName>
    </submittedName>
</protein>
<dbReference type="PANTHER" id="PTHR43482">
    <property type="entry name" value="PROTEIN AST1-RELATED"/>
    <property type="match status" value="1"/>
</dbReference>